<proteinExistence type="predicted"/>
<dbReference type="Proteomes" id="UP000676428">
    <property type="component" value="Chromosome"/>
</dbReference>
<sequence>MADIAIIFHWPPSEMAAFTLDELQHWHTLAVSRWNRMNSAENADE</sequence>
<dbReference type="InterPro" id="IPR009493">
    <property type="entry name" value="P2_GpE"/>
</dbReference>
<keyword evidence="2" id="KW-1185">Reference proteome</keyword>
<dbReference type="RefSeq" id="WP_213680847.1">
    <property type="nucleotide sequence ID" value="NZ_CP074572.1"/>
</dbReference>
<evidence type="ECO:0000313" key="2">
    <source>
        <dbReference type="Proteomes" id="UP000676428"/>
    </source>
</evidence>
<dbReference type="Pfam" id="PF06528">
    <property type="entry name" value="Phage_P2_GpE"/>
    <property type="match status" value="1"/>
</dbReference>
<protein>
    <submittedName>
        <fullName evidence="1">GpE family phage tail protein</fullName>
    </submittedName>
</protein>
<name>A0ABX8DCL7_9GAMM</name>
<evidence type="ECO:0000313" key="1">
    <source>
        <dbReference type="EMBL" id="QVK22190.1"/>
    </source>
</evidence>
<reference evidence="1 2" key="1">
    <citation type="journal article" date="2012" name="Int. J. Syst. Evol. Microbiol.">
        <title>Shewanella dokdonensis sp. nov., isolated from seawater.</title>
        <authorList>
            <person name="Sung H.R."/>
            <person name="Yoon J.H."/>
            <person name="Ghim S.Y."/>
        </authorList>
    </citation>
    <scope>NUCLEOTIDE SEQUENCE [LARGE SCALE GENOMIC DNA]</scope>
    <source>
        <strain evidence="1 2">DSM 23626</strain>
    </source>
</reference>
<accession>A0ABX8DCL7</accession>
<dbReference type="EMBL" id="CP074572">
    <property type="protein sequence ID" value="QVK22190.1"/>
    <property type="molecule type" value="Genomic_DNA"/>
</dbReference>
<gene>
    <name evidence="1" type="ORF">KHX94_12185</name>
</gene>
<organism evidence="1 2">
    <name type="scientific">Shewanella dokdonensis</name>
    <dbReference type="NCBI Taxonomy" id="712036"/>
    <lineage>
        <taxon>Bacteria</taxon>
        <taxon>Pseudomonadati</taxon>
        <taxon>Pseudomonadota</taxon>
        <taxon>Gammaproteobacteria</taxon>
        <taxon>Alteromonadales</taxon>
        <taxon>Shewanellaceae</taxon>
        <taxon>Shewanella</taxon>
    </lineage>
</organism>